<evidence type="ECO:0000256" key="5">
    <source>
        <dbReference type="PROSITE-ProRule" id="PRU00121"/>
    </source>
</evidence>
<dbReference type="Proteomes" id="UP000264800">
    <property type="component" value="Unplaced"/>
</dbReference>
<keyword evidence="4 5" id="KW-1015">Disulfide bond</keyword>
<protein>
    <recommendedName>
        <fullName evidence="6">Kringle domain-containing protein</fullName>
    </recommendedName>
</protein>
<dbReference type="Ensembl" id="ENSKMAT00000028176.1">
    <property type="protein sequence ID" value="ENSKMAP00000027829.1"/>
    <property type="gene ID" value="ENSKMAG00000020642.1"/>
</dbReference>
<proteinExistence type="predicted"/>
<dbReference type="PROSITE" id="PS50070">
    <property type="entry name" value="KRINGLE_2"/>
    <property type="match status" value="1"/>
</dbReference>
<accession>A0A3Q3BP84</accession>
<feature type="disulfide bond" evidence="5">
    <location>
        <begin position="57"/>
        <end position="80"/>
    </location>
</feature>
<keyword evidence="8" id="KW-1185">Reference proteome</keyword>
<feature type="domain" description="Kringle" evidence="6">
    <location>
        <begin position="11"/>
        <end position="85"/>
    </location>
</feature>
<keyword evidence="1 5" id="KW-0420">Kringle</keyword>
<dbReference type="SUPFAM" id="SSF57440">
    <property type="entry name" value="Kringle-like"/>
    <property type="match status" value="1"/>
</dbReference>
<evidence type="ECO:0000313" key="7">
    <source>
        <dbReference type="Ensembl" id="ENSKMAP00000027829.1"/>
    </source>
</evidence>
<dbReference type="STRING" id="37003.ENSKMAP00000027829"/>
<dbReference type="GO" id="GO:0004175">
    <property type="term" value="F:endopeptidase activity"/>
    <property type="evidence" value="ECO:0007669"/>
    <property type="project" value="TreeGrafter"/>
</dbReference>
<dbReference type="GO" id="GO:0005615">
    <property type="term" value="C:extracellular space"/>
    <property type="evidence" value="ECO:0007669"/>
    <property type="project" value="TreeGrafter"/>
</dbReference>
<keyword evidence="2" id="KW-0732">Signal</keyword>
<dbReference type="PRINTS" id="PR00018">
    <property type="entry name" value="KRINGLE"/>
</dbReference>
<dbReference type="AlphaFoldDB" id="A0A3Q3BP84"/>
<dbReference type="OMA" id="NSSTRWE"/>
<dbReference type="InterPro" id="IPR050759">
    <property type="entry name" value="Serine_protease_kringle"/>
</dbReference>
<comment type="caution">
    <text evidence="5">Lacks conserved residue(s) required for the propagation of feature annotation.</text>
</comment>
<reference evidence="7" key="2">
    <citation type="submission" date="2025-09" db="UniProtKB">
        <authorList>
            <consortium name="Ensembl"/>
        </authorList>
    </citation>
    <scope>IDENTIFICATION</scope>
</reference>
<evidence type="ECO:0000256" key="1">
    <source>
        <dbReference type="ARBA" id="ARBA00022572"/>
    </source>
</evidence>
<dbReference type="GeneTree" id="ENSGT00970000196200"/>
<dbReference type="CDD" id="cd00108">
    <property type="entry name" value="KR"/>
    <property type="match status" value="1"/>
</dbReference>
<evidence type="ECO:0000256" key="2">
    <source>
        <dbReference type="ARBA" id="ARBA00022729"/>
    </source>
</evidence>
<organism evidence="7 8">
    <name type="scientific">Kryptolebias marmoratus</name>
    <name type="common">Mangrove killifish</name>
    <name type="synonym">Rivulus marmoratus</name>
    <dbReference type="NCBI Taxonomy" id="37003"/>
    <lineage>
        <taxon>Eukaryota</taxon>
        <taxon>Metazoa</taxon>
        <taxon>Chordata</taxon>
        <taxon>Craniata</taxon>
        <taxon>Vertebrata</taxon>
        <taxon>Euteleostomi</taxon>
        <taxon>Actinopterygii</taxon>
        <taxon>Neopterygii</taxon>
        <taxon>Teleostei</taxon>
        <taxon>Neoteleostei</taxon>
        <taxon>Acanthomorphata</taxon>
        <taxon>Ovalentaria</taxon>
        <taxon>Atherinomorphae</taxon>
        <taxon>Cyprinodontiformes</taxon>
        <taxon>Rivulidae</taxon>
        <taxon>Kryptolebias</taxon>
    </lineage>
</organism>
<dbReference type="PROSITE" id="PS00021">
    <property type="entry name" value="KRINGLE_1"/>
    <property type="match status" value="1"/>
</dbReference>
<sequence length="112" mass="13020">GVAPSIVSAQECFNNQGEDYRGHVSTTEHGYTCQRWDSQSPHSHPFTPAYFLEENYCRNPDGEPRPWCYTTNSSTRWEYCPIPRCGKSFTSHCFTFYSLYLCISRCSRKQVK</sequence>
<dbReference type="SMART" id="SM00130">
    <property type="entry name" value="KR"/>
    <property type="match status" value="1"/>
</dbReference>
<dbReference type="PANTHER" id="PTHR24261:SF7">
    <property type="entry name" value="KRINGLE DOMAIN-CONTAINING PROTEIN"/>
    <property type="match status" value="1"/>
</dbReference>
<keyword evidence="3" id="KW-0677">Repeat</keyword>
<dbReference type="Pfam" id="PF00051">
    <property type="entry name" value="Kringle"/>
    <property type="match status" value="1"/>
</dbReference>
<evidence type="ECO:0000313" key="8">
    <source>
        <dbReference type="Proteomes" id="UP000264800"/>
    </source>
</evidence>
<evidence type="ECO:0000259" key="6">
    <source>
        <dbReference type="PROSITE" id="PS50070"/>
    </source>
</evidence>
<evidence type="ECO:0000256" key="4">
    <source>
        <dbReference type="ARBA" id="ARBA00023157"/>
    </source>
</evidence>
<dbReference type="InterPro" id="IPR038178">
    <property type="entry name" value="Kringle_sf"/>
</dbReference>
<dbReference type="InterPro" id="IPR000001">
    <property type="entry name" value="Kringle"/>
</dbReference>
<reference evidence="7" key="1">
    <citation type="submission" date="2025-08" db="UniProtKB">
        <authorList>
            <consortium name="Ensembl"/>
        </authorList>
    </citation>
    <scope>IDENTIFICATION</scope>
</reference>
<evidence type="ECO:0000256" key="3">
    <source>
        <dbReference type="ARBA" id="ARBA00022737"/>
    </source>
</evidence>
<dbReference type="Gene3D" id="2.40.20.10">
    <property type="entry name" value="Plasminogen Kringle 4"/>
    <property type="match status" value="1"/>
</dbReference>
<dbReference type="PANTHER" id="PTHR24261">
    <property type="entry name" value="PLASMINOGEN-RELATED"/>
    <property type="match status" value="1"/>
</dbReference>
<dbReference type="GO" id="GO:0005102">
    <property type="term" value="F:signaling receptor binding"/>
    <property type="evidence" value="ECO:0007669"/>
    <property type="project" value="TreeGrafter"/>
</dbReference>
<dbReference type="FunFam" id="2.40.20.10:FF:000004">
    <property type="entry name" value="Hepatocyte growth factor"/>
    <property type="match status" value="1"/>
</dbReference>
<dbReference type="InterPro" id="IPR013806">
    <property type="entry name" value="Kringle-like"/>
</dbReference>
<name>A0A3Q3BP84_KRYMA</name>
<dbReference type="InterPro" id="IPR018056">
    <property type="entry name" value="Kringle_CS"/>
</dbReference>